<dbReference type="SUPFAM" id="SSF160443">
    <property type="entry name" value="SMR domain-like"/>
    <property type="match status" value="1"/>
</dbReference>
<keyword evidence="3" id="KW-0809">Transit peptide</keyword>
<dbReference type="SMART" id="SM00463">
    <property type="entry name" value="SMR"/>
    <property type="match status" value="1"/>
</dbReference>
<dbReference type="EMBL" id="LR862135">
    <property type="protein sequence ID" value="CAD1840756.1"/>
    <property type="molecule type" value="Genomic_DNA"/>
</dbReference>
<dbReference type="PANTHER" id="PTHR47447">
    <property type="entry name" value="OS03G0856100 PROTEIN"/>
    <property type="match status" value="1"/>
</dbReference>
<dbReference type="InterPro" id="IPR036063">
    <property type="entry name" value="Smr_dom_sf"/>
</dbReference>
<evidence type="ECO:0000259" key="5">
    <source>
        <dbReference type="PROSITE" id="PS50828"/>
    </source>
</evidence>
<accession>A0A6V7QD14</accession>
<evidence type="ECO:0000313" key="6">
    <source>
        <dbReference type="EMBL" id="CAD1840756.1"/>
    </source>
</evidence>
<feature type="repeat" description="PPR" evidence="4">
    <location>
        <begin position="174"/>
        <end position="208"/>
    </location>
</feature>
<feature type="domain" description="Smr" evidence="5">
    <location>
        <begin position="325"/>
        <end position="411"/>
    </location>
</feature>
<evidence type="ECO:0000256" key="1">
    <source>
        <dbReference type="ARBA" id="ARBA00007626"/>
    </source>
</evidence>
<evidence type="ECO:0000256" key="4">
    <source>
        <dbReference type="PROSITE-ProRule" id="PRU00708"/>
    </source>
</evidence>
<dbReference type="PROSITE" id="PS50828">
    <property type="entry name" value="SMR"/>
    <property type="match status" value="1"/>
</dbReference>
<protein>
    <recommendedName>
        <fullName evidence="5">Smr domain-containing protein</fullName>
    </recommendedName>
</protein>
<reference evidence="6" key="1">
    <citation type="submission" date="2020-07" db="EMBL/GenBank/DDBJ databases">
        <authorList>
            <person name="Lin J."/>
        </authorList>
    </citation>
    <scope>NUCLEOTIDE SEQUENCE</scope>
</reference>
<proteinExistence type="inferred from homology"/>
<dbReference type="InterPro" id="IPR002625">
    <property type="entry name" value="Smr_dom"/>
</dbReference>
<dbReference type="InterPro" id="IPR011990">
    <property type="entry name" value="TPR-like_helical_dom_sf"/>
</dbReference>
<dbReference type="PANTHER" id="PTHR47447:SF15">
    <property type="entry name" value="OS02G0120000 PROTEIN"/>
    <property type="match status" value="1"/>
</dbReference>
<dbReference type="Gene3D" id="3.30.1370.110">
    <property type="match status" value="1"/>
</dbReference>
<organism evidence="6">
    <name type="scientific">Ananas comosus var. bracteatus</name>
    <name type="common">red pineapple</name>
    <dbReference type="NCBI Taxonomy" id="296719"/>
    <lineage>
        <taxon>Eukaryota</taxon>
        <taxon>Viridiplantae</taxon>
        <taxon>Streptophyta</taxon>
        <taxon>Embryophyta</taxon>
        <taxon>Tracheophyta</taxon>
        <taxon>Spermatophyta</taxon>
        <taxon>Magnoliopsida</taxon>
        <taxon>Liliopsida</taxon>
        <taxon>Poales</taxon>
        <taxon>Bromeliaceae</taxon>
        <taxon>Bromelioideae</taxon>
        <taxon>Ananas</taxon>
    </lineage>
</organism>
<keyword evidence="2" id="KW-0677">Repeat</keyword>
<evidence type="ECO:0000256" key="2">
    <source>
        <dbReference type="ARBA" id="ARBA00022737"/>
    </source>
</evidence>
<dbReference type="Gene3D" id="1.25.40.10">
    <property type="entry name" value="Tetratricopeptide repeat domain"/>
    <property type="match status" value="1"/>
</dbReference>
<dbReference type="NCBIfam" id="TIGR00756">
    <property type="entry name" value="PPR"/>
    <property type="match status" value="2"/>
</dbReference>
<dbReference type="Pfam" id="PF01535">
    <property type="entry name" value="PPR"/>
    <property type="match status" value="2"/>
</dbReference>
<sequence>MSAFFSPTPSPPACIAAASGSSGRKSADRLLSSLSAAADSAAADRLVRRLVASSSKSAALAALSNLLSLSSPLAPRLQWRMTVINFDIGAYARIRETSWFSWNSKLTADVAALLEQLGQCFDAEHLVSSSISTIRSPRDLTRFYCDLIESYSGRGLRQKVVDICSSLRNLPFSGRKPYESMIKGFCLLDMPEEAEAKLQEMALLGLKPSAFEFRLIAQSYGRPGSFSEMKRVIGLMEDAGFSVDTICANVVLSCYGDRGELPEMVEWLKRMRELGIDFSVRTFNTLLDKLESESASVVEAALIRELVDSALLVEMLEWSPAEGKLDLHGFHATSAFVIMLQLVDELRSRLSAENAVVPAEISVVCGSGKHSDVRGRSPVKMVVSEMLFRMNSAMRLDRKNSGRFVGRGKAVKEWLC</sequence>
<dbReference type="AlphaFoldDB" id="A0A6V7QD14"/>
<feature type="repeat" description="PPR" evidence="4">
    <location>
        <begin position="244"/>
        <end position="278"/>
    </location>
</feature>
<dbReference type="PROSITE" id="PS51375">
    <property type="entry name" value="PPR"/>
    <property type="match status" value="2"/>
</dbReference>
<comment type="similarity">
    <text evidence="1">Belongs to the PPR family. P subfamily.</text>
</comment>
<gene>
    <name evidence="6" type="ORF">CB5_LOCUS23967</name>
</gene>
<evidence type="ECO:0000256" key="3">
    <source>
        <dbReference type="ARBA" id="ARBA00022946"/>
    </source>
</evidence>
<name>A0A6V7QD14_ANACO</name>
<dbReference type="InterPro" id="IPR002885">
    <property type="entry name" value="PPR_rpt"/>
</dbReference>